<protein>
    <submittedName>
        <fullName evidence="1">Uncharacterized protein</fullName>
    </submittedName>
</protein>
<accession>A0A392NDF8</accession>
<proteinExistence type="predicted"/>
<organism evidence="1 2">
    <name type="scientific">Trifolium medium</name>
    <dbReference type="NCBI Taxonomy" id="97028"/>
    <lineage>
        <taxon>Eukaryota</taxon>
        <taxon>Viridiplantae</taxon>
        <taxon>Streptophyta</taxon>
        <taxon>Embryophyta</taxon>
        <taxon>Tracheophyta</taxon>
        <taxon>Spermatophyta</taxon>
        <taxon>Magnoliopsida</taxon>
        <taxon>eudicotyledons</taxon>
        <taxon>Gunneridae</taxon>
        <taxon>Pentapetalae</taxon>
        <taxon>rosids</taxon>
        <taxon>fabids</taxon>
        <taxon>Fabales</taxon>
        <taxon>Fabaceae</taxon>
        <taxon>Papilionoideae</taxon>
        <taxon>50 kb inversion clade</taxon>
        <taxon>NPAAA clade</taxon>
        <taxon>Hologalegina</taxon>
        <taxon>IRL clade</taxon>
        <taxon>Trifolieae</taxon>
        <taxon>Trifolium</taxon>
    </lineage>
</organism>
<feature type="non-terminal residue" evidence="1">
    <location>
        <position position="94"/>
    </location>
</feature>
<reference evidence="1 2" key="1">
    <citation type="journal article" date="2018" name="Front. Plant Sci.">
        <title>Red Clover (Trifolium pratense) and Zigzag Clover (T. medium) - A Picture of Genomic Similarities and Differences.</title>
        <authorList>
            <person name="Dluhosova J."/>
            <person name="Istvanek J."/>
            <person name="Nedelnik J."/>
            <person name="Repkova J."/>
        </authorList>
    </citation>
    <scope>NUCLEOTIDE SEQUENCE [LARGE SCALE GENOMIC DNA]</scope>
    <source>
        <strain evidence="2">cv. 10/8</strain>
        <tissue evidence="1">Leaf</tissue>
    </source>
</reference>
<evidence type="ECO:0000313" key="1">
    <source>
        <dbReference type="EMBL" id="MCH97762.1"/>
    </source>
</evidence>
<name>A0A392NDF8_9FABA</name>
<dbReference type="EMBL" id="LXQA010035857">
    <property type="protein sequence ID" value="MCH97762.1"/>
    <property type="molecule type" value="Genomic_DNA"/>
</dbReference>
<evidence type="ECO:0000313" key="2">
    <source>
        <dbReference type="Proteomes" id="UP000265520"/>
    </source>
</evidence>
<dbReference type="AlphaFoldDB" id="A0A392NDF8"/>
<comment type="caution">
    <text evidence="1">The sequence shown here is derived from an EMBL/GenBank/DDBJ whole genome shotgun (WGS) entry which is preliminary data.</text>
</comment>
<keyword evidence="2" id="KW-1185">Reference proteome</keyword>
<sequence>MGSSTEDVVGGATIGVGHPHHSQTLVLPVVVALVQHSSIACDVCVCGLSAQILDLGFHTHRLERVICLLLLQGLVGSCTRSVLAGSPLPFVIPL</sequence>
<dbReference type="Proteomes" id="UP000265520">
    <property type="component" value="Unassembled WGS sequence"/>
</dbReference>